<dbReference type="SUPFAM" id="SSF51206">
    <property type="entry name" value="cAMP-binding domain-like"/>
    <property type="match status" value="1"/>
</dbReference>
<sequence length="228" mass="26039">MSDNYPNDLKELLSIENKEKEYKKGSYLFREGELADGIFYIRSGKIKIGKITPDGREITFRICSEGDFISEIRLFCALSTYRVQAKVIEDCKCIKIGKQKLEEKLFLTPSLAIGFLQMMGTEQQKTQSKFRDLILHGKKGALYSTLIRMTNSYGIQKNGGILIDLPLKNQELANFCGMSREVVNRLLNGLKNDGIIKMEDGKIFVCDLQYLKDEIHCENCPVEICRID</sequence>
<dbReference type="CDD" id="cd00092">
    <property type="entry name" value="HTH_CRP"/>
    <property type="match status" value="1"/>
</dbReference>
<keyword evidence="3" id="KW-0010">Activator</keyword>
<comment type="caution">
    <text evidence="7">The sequence shown here is derived from an EMBL/GenBank/DDBJ whole genome shotgun (WGS) entry which is preliminary data.</text>
</comment>
<dbReference type="Pfam" id="PF00027">
    <property type="entry name" value="cNMP_binding"/>
    <property type="match status" value="1"/>
</dbReference>
<dbReference type="InterPro" id="IPR014710">
    <property type="entry name" value="RmlC-like_jellyroll"/>
</dbReference>
<dbReference type="InterPro" id="IPR050397">
    <property type="entry name" value="Env_Response_Regulators"/>
</dbReference>
<dbReference type="InterPro" id="IPR036390">
    <property type="entry name" value="WH_DNA-bd_sf"/>
</dbReference>
<dbReference type="InterPro" id="IPR012318">
    <property type="entry name" value="HTH_CRP"/>
</dbReference>
<gene>
    <name evidence="7" type="ORF">J1TS3_26530</name>
</gene>
<evidence type="ECO:0000256" key="4">
    <source>
        <dbReference type="ARBA" id="ARBA00023163"/>
    </source>
</evidence>
<dbReference type="Pfam" id="PF13545">
    <property type="entry name" value="HTH_Crp_2"/>
    <property type="match status" value="1"/>
</dbReference>
<evidence type="ECO:0000313" key="8">
    <source>
        <dbReference type="Proteomes" id="UP000680279"/>
    </source>
</evidence>
<protein>
    <submittedName>
        <fullName evidence="7">Crp/Fnr family transcriptional regulator</fullName>
    </submittedName>
</protein>
<dbReference type="SMART" id="SM00100">
    <property type="entry name" value="cNMP"/>
    <property type="match status" value="1"/>
</dbReference>
<dbReference type="PANTHER" id="PTHR24567:SF74">
    <property type="entry name" value="HTH-TYPE TRANSCRIPTIONAL REGULATOR ARCR"/>
    <property type="match status" value="1"/>
</dbReference>
<evidence type="ECO:0000256" key="3">
    <source>
        <dbReference type="ARBA" id="ARBA00023159"/>
    </source>
</evidence>
<dbReference type="EMBL" id="BOQT01000009">
    <property type="protein sequence ID" value="GIN21519.1"/>
    <property type="molecule type" value="Genomic_DNA"/>
</dbReference>
<feature type="domain" description="Cyclic nucleotide-binding" evidence="5">
    <location>
        <begin position="19"/>
        <end position="105"/>
    </location>
</feature>
<dbReference type="CDD" id="cd00038">
    <property type="entry name" value="CAP_ED"/>
    <property type="match status" value="1"/>
</dbReference>
<dbReference type="Gene3D" id="2.60.120.10">
    <property type="entry name" value="Jelly Rolls"/>
    <property type="match status" value="1"/>
</dbReference>
<evidence type="ECO:0000259" key="6">
    <source>
        <dbReference type="PROSITE" id="PS51063"/>
    </source>
</evidence>
<dbReference type="InterPro" id="IPR018490">
    <property type="entry name" value="cNMP-bd_dom_sf"/>
</dbReference>
<dbReference type="PRINTS" id="PR00034">
    <property type="entry name" value="HTHCRP"/>
</dbReference>
<dbReference type="PANTHER" id="PTHR24567">
    <property type="entry name" value="CRP FAMILY TRANSCRIPTIONAL REGULATORY PROTEIN"/>
    <property type="match status" value="1"/>
</dbReference>
<dbReference type="SUPFAM" id="SSF46785">
    <property type="entry name" value="Winged helix' DNA-binding domain"/>
    <property type="match status" value="1"/>
</dbReference>
<dbReference type="Proteomes" id="UP000680279">
    <property type="component" value="Unassembled WGS sequence"/>
</dbReference>
<evidence type="ECO:0000259" key="5">
    <source>
        <dbReference type="PROSITE" id="PS50042"/>
    </source>
</evidence>
<proteinExistence type="predicted"/>
<dbReference type="Gene3D" id="1.10.10.10">
    <property type="entry name" value="Winged helix-like DNA-binding domain superfamily/Winged helix DNA-binding domain"/>
    <property type="match status" value="1"/>
</dbReference>
<dbReference type="PROSITE" id="PS50042">
    <property type="entry name" value="CNMP_BINDING_3"/>
    <property type="match status" value="1"/>
</dbReference>
<reference evidence="7 8" key="1">
    <citation type="submission" date="2021-03" db="EMBL/GenBank/DDBJ databases">
        <title>Antimicrobial resistance genes in bacteria isolated from Japanese honey, and their potential for conferring macrolide and lincosamide resistance in the American foulbrood pathogen Paenibacillus larvae.</title>
        <authorList>
            <person name="Okamoto M."/>
            <person name="Kumagai M."/>
            <person name="Kanamori H."/>
            <person name="Takamatsu D."/>
        </authorList>
    </citation>
    <scope>NUCLEOTIDE SEQUENCE [LARGE SCALE GENOMIC DNA]</scope>
    <source>
        <strain evidence="7 8">J1TS3</strain>
    </source>
</reference>
<dbReference type="InterPro" id="IPR036388">
    <property type="entry name" value="WH-like_DNA-bd_sf"/>
</dbReference>
<feature type="domain" description="HTH crp-type" evidence="6">
    <location>
        <begin position="136"/>
        <end position="209"/>
    </location>
</feature>
<evidence type="ECO:0000256" key="2">
    <source>
        <dbReference type="ARBA" id="ARBA00023125"/>
    </source>
</evidence>
<dbReference type="RefSeq" id="WP_018707863.1">
    <property type="nucleotide sequence ID" value="NZ_BOQT01000009.1"/>
</dbReference>
<keyword evidence="2" id="KW-0238">DNA-binding</keyword>
<keyword evidence="1" id="KW-0805">Transcription regulation</keyword>
<organism evidence="7 8">
    <name type="scientific">Siminovitchia fordii</name>
    <dbReference type="NCBI Taxonomy" id="254759"/>
    <lineage>
        <taxon>Bacteria</taxon>
        <taxon>Bacillati</taxon>
        <taxon>Bacillota</taxon>
        <taxon>Bacilli</taxon>
        <taxon>Bacillales</taxon>
        <taxon>Bacillaceae</taxon>
        <taxon>Siminovitchia</taxon>
    </lineage>
</organism>
<dbReference type="SMART" id="SM00419">
    <property type="entry name" value="HTH_CRP"/>
    <property type="match status" value="1"/>
</dbReference>
<keyword evidence="8" id="KW-1185">Reference proteome</keyword>
<accession>A0ABQ4K6Z6</accession>
<evidence type="ECO:0000256" key="1">
    <source>
        <dbReference type="ARBA" id="ARBA00023015"/>
    </source>
</evidence>
<evidence type="ECO:0000313" key="7">
    <source>
        <dbReference type="EMBL" id="GIN21519.1"/>
    </source>
</evidence>
<dbReference type="PROSITE" id="PS51063">
    <property type="entry name" value="HTH_CRP_2"/>
    <property type="match status" value="1"/>
</dbReference>
<keyword evidence="4" id="KW-0804">Transcription</keyword>
<dbReference type="InterPro" id="IPR000595">
    <property type="entry name" value="cNMP-bd_dom"/>
</dbReference>
<name>A0ABQ4K6Z6_9BACI</name>